<sequence>MIILVTEIIWKKFGKLTHLDYLLILFLSIGVIVSGISLFRGIWGGGRAQVEYLDASSSTISDEKGVMIKKIVVDVEGAVISAGVYDLPIGSRIKDALIVSGGYSEKADRSYCEKNLNLAQELKDGQKIYIPFVSNTPPSAGYVEAKPESSVVNLNTASVQVLDTLWGVGPARANTIVKNRPYGSLEEVVSKGGMTKQIYDKNADRVVVF</sequence>
<dbReference type="EMBL" id="LCIH01000006">
    <property type="protein sequence ID" value="KKT51887.1"/>
    <property type="molecule type" value="Genomic_DNA"/>
</dbReference>
<keyword evidence="1" id="KW-0472">Membrane</keyword>
<dbReference type="Gene3D" id="1.10.150.320">
    <property type="entry name" value="Photosystem II 12 kDa extrinsic protein"/>
    <property type="match status" value="1"/>
</dbReference>
<organism evidence="3 4">
    <name type="scientific">Candidatus Collierbacteria bacterium GW2011_GWB2_44_22</name>
    <dbReference type="NCBI Taxonomy" id="1618387"/>
    <lineage>
        <taxon>Bacteria</taxon>
        <taxon>Candidatus Collieribacteriota</taxon>
    </lineage>
</organism>
<keyword evidence="1" id="KW-0812">Transmembrane</keyword>
<evidence type="ECO:0000256" key="1">
    <source>
        <dbReference type="SAM" id="Phobius"/>
    </source>
</evidence>
<dbReference type="InterPro" id="IPR019554">
    <property type="entry name" value="Soluble_ligand-bd"/>
</dbReference>
<accession>A0A0G1K6C8</accession>
<evidence type="ECO:0000259" key="2">
    <source>
        <dbReference type="Pfam" id="PF10531"/>
    </source>
</evidence>
<gene>
    <name evidence="3" type="ORF">UW44_C0006G0005</name>
</gene>
<dbReference type="Proteomes" id="UP000034006">
    <property type="component" value="Unassembled WGS sequence"/>
</dbReference>
<comment type="caution">
    <text evidence="3">The sequence shown here is derived from an EMBL/GenBank/DDBJ whole genome shotgun (WGS) entry which is preliminary data.</text>
</comment>
<name>A0A0G1K6C8_9BACT</name>
<dbReference type="AlphaFoldDB" id="A0A0G1K6C8"/>
<evidence type="ECO:0000313" key="3">
    <source>
        <dbReference type="EMBL" id="KKT51887.1"/>
    </source>
</evidence>
<evidence type="ECO:0000313" key="4">
    <source>
        <dbReference type="Proteomes" id="UP000034006"/>
    </source>
</evidence>
<proteinExistence type="predicted"/>
<dbReference type="STRING" id="1618387.UW44_C0006G0005"/>
<reference evidence="3 4" key="1">
    <citation type="journal article" date="2015" name="Nature">
        <title>rRNA introns, odd ribosomes, and small enigmatic genomes across a large radiation of phyla.</title>
        <authorList>
            <person name="Brown C.T."/>
            <person name="Hug L.A."/>
            <person name="Thomas B.C."/>
            <person name="Sharon I."/>
            <person name="Castelle C.J."/>
            <person name="Singh A."/>
            <person name="Wilkins M.J."/>
            <person name="Williams K.H."/>
            <person name="Banfield J.F."/>
        </authorList>
    </citation>
    <scope>NUCLEOTIDE SEQUENCE [LARGE SCALE GENOMIC DNA]</scope>
</reference>
<feature type="domain" description="Soluble ligand binding" evidence="2">
    <location>
        <begin position="72"/>
        <end position="130"/>
    </location>
</feature>
<dbReference type="Pfam" id="PF12836">
    <property type="entry name" value="HHH_3"/>
    <property type="match status" value="1"/>
</dbReference>
<keyword evidence="1" id="KW-1133">Transmembrane helix</keyword>
<dbReference type="SUPFAM" id="SSF81585">
    <property type="entry name" value="PsbU/PolX domain-like"/>
    <property type="match status" value="1"/>
</dbReference>
<dbReference type="PATRIC" id="fig|1618387.3.peg.528"/>
<dbReference type="Pfam" id="PF10531">
    <property type="entry name" value="SLBB"/>
    <property type="match status" value="1"/>
</dbReference>
<protein>
    <submittedName>
        <fullName evidence="3">ComE operon protein 1</fullName>
    </submittedName>
</protein>
<feature type="transmembrane region" description="Helical" evidence="1">
    <location>
        <begin position="21"/>
        <end position="43"/>
    </location>
</feature>